<dbReference type="InterPro" id="IPR027417">
    <property type="entry name" value="P-loop_NTPase"/>
</dbReference>
<proteinExistence type="predicted"/>
<organism evidence="3">
    <name type="scientific">Grosmannia clavigera (strain kw1407 / UAMH 11150)</name>
    <name type="common">Blue stain fungus</name>
    <name type="synonym">Graphiocladiella clavigera</name>
    <dbReference type="NCBI Taxonomy" id="655863"/>
    <lineage>
        <taxon>Eukaryota</taxon>
        <taxon>Fungi</taxon>
        <taxon>Dikarya</taxon>
        <taxon>Ascomycota</taxon>
        <taxon>Pezizomycotina</taxon>
        <taxon>Sordariomycetes</taxon>
        <taxon>Sordariomycetidae</taxon>
        <taxon>Ophiostomatales</taxon>
        <taxon>Ophiostomataceae</taxon>
        <taxon>Leptographium</taxon>
    </lineage>
</organism>
<evidence type="ECO:0000313" key="3">
    <source>
        <dbReference type="Proteomes" id="UP000007796"/>
    </source>
</evidence>
<dbReference type="RefSeq" id="XP_014175677.1">
    <property type="nucleotide sequence ID" value="XM_014320202.1"/>
</dbReference>
<evidence type="ECO:0000259" key="1">
    <source>
        <dbReference type="Pfam" id="PF25000"/>
    </source>
</evidence>
<sequence>MSGQKGESPEDRLIYGSTFGPNSLANLGNIHFHTTPNTHVQGQNPVRAIPYPQNEEAVDRTELVGRLNELLPASSRDCSAALWGLGGSGKTQIALEYAYRRSRDHGCSVFWVHADSKATFVQDYQTIAVKLGIEKSFQGSDLLVEVRNRIEALPRWVLVLDNADDLTIFGVGPGAASTAGSLFDYVPRGTVLWTSRDEQIVGTLVGPGRGIRVGHMTAVEAEMLLQTVRRQDAGDEADEVAELLRELLQFPLAIYQAGSYMRRTGTLAREYLQLLAQSKERHKALKATAYDRHRRTGTPNSILETWRVSVDRVRRESEMAYRILHTIAFLDNQNIPHEILVAACKLHSRDAVEQPDSFDVIQDITRLKELSLIDVRRTDDRSRRYEMHKLVQEATRYMLDKEMKAVFAGAALDIMVGLFVEPSQATWPQCDKYLAHAVQAGEWTDLHGNKAGAASLFARISAYLGGRGRWNEKEAVDRRTWDLRREVLGEMHVDTLQSMASLALTYHEQGRYSEAESLNFRILHLRRELLGENHLDTISTMSDLAGTFSDQGRNDEAEKILVIVCSRRRKFLGDRHEETLQGMSYLASTYHEQGRYDEAERLKIQVCRLRQEALGEKHMATIFSLSSLAVTYQEQGRYDEAEPIRVKVLKLRREMLGETHPDTVRSMSSLAVTYREQGRYSEAEALAVRVVDIRREFHGEMHPRTIKSKIHLAAIYHAQGHYEKAECMYAETCNILRRLFGTTYPETLLSIDLSTTHRMKGYLPTSARQLASLSGSNNAVLPPSFSFQVYVTYGPTLADTPSLLAQDFVKRVMAVMNNNGQYDYPIRFDFHFLPGKAVNEIIQHYRAEGKAEPDYSKRPDDDYRGVAIALSKESWEREGADLILFDPPAEYLQTTGEERDAILGKGVGANGVLVLYGMSV</sequence>
<evidence type="ECO:0000313" key="2">
    <source>
        <dbReference type="EMBL" id="EFX06195.1"/>
    </source>
</evidence>
<dbReference type="Proteomes" id="UP000007796">
    <property type="component" value="Unassembled WGS sequence"/>
</dbReference>
<dbReference type="AlphaFoldDB" id="F0X7Q9"/>
<gene>
    <name evidence="2" type="ORF">CMQ_6516</name>
</gene>
<feature type="domain" description="DUF7779" evidence="1">
    <location>
        <begin position="315"/>
        <end position="403"/>
    </location>
</feature>
<keyword evidence="3" id="KW-1185">Reference proteome</keyword>
<dbReference type="InterPro" id="IPR011990">
    <property type="entry name" value="TPR-like_helical_dom_sf"/>
</dbReference>
<reference evidence="2 3" key="1">
    <citation type="journal article" date="2011" name="Proc. Natl. Acad. Sci. U.S.A.">
        <title>Genome and transcriptome analyses of the mountain pine beetle-fungal symbiont Grosmannia clavigera, a lodgepole pine pathogen.</title>
        <authorList>
            <person name="DiGuistini S."/>
            <person name="Wang Y."/>
            <person name="Liao N.Y."/>
            <person name="Taylor G."/>
            <person name="Tanguay P."/>
            <person name="Feau N."/>
            <person name="Henrissat B."/>
            <person name="Chan S.K."/>
            <person name="Hesse-Orce U."/>
            <person name="Alamouti S.M."/>
            <person name="Tsui C.K.M."/>
            <person name="Docking R.T."/>
            <person name="Levasseur A."/>
            <person name="Haridas S."/>
            <person name="Robertson G."/>
            <person name="Birol I."/>
            <person name="Holt R.A."/>
            <person name="Marra M.A."/>
            <person name="Hamelin R.C."/>
            <person name="Hirst M."/>
            <person name="Jones S.J.M."/>
            <person name="Bohlmann J."/>
            <person name="Breuil C."/>
        </authorList>
    </citation>
    <scope>NUCLEOTIDE SEQUENCE [LARGE SCALE GENOMIC DNA]</scope>
    <source>
        <strain evidence="3">kw1407 / UAMH 11150</strain>
    </source>
</reference>
<dbReference type="OrthoDB" id="427518at2759"/>
<dbReference type="Pfam" id="PF13424">
    <property type="entry name" value="TPR_12"/>
    <property type="match status" value="1"/>
</dbReference>
<protein>
    <submittedName>
        <fullName evidence="2">Violaceus kinesin</fullName>
    </submittedName>
</protein>
<dbReference type="Pfam" id="PF13374">
    <property type="entry name" value="TPR_10"/>
    <property type="match status" value="5"/>
</dbReference>
<dbReference type="eggNOG" id="KOG1840">
    <property type="taxonomic scope" value="Eukaryota"/>
</dbReference>
<dbReference type="PANTHER" id="PTHR46082:SF11">
    <property type="entry name" value="AAA+ ATPASE DOMAIN-CONTAINING PROTEIN-RELATED"/>
    <property type="match status" value="1"/>
</dbReference>
<dbReference type="Gene3D" id="1.25.40.10">
    <property type="entry name" value="Tetratricopeptide repeat domain"/>
    <property type="match status" value="2"/>
</dbReference>
<dbReference type="HOGENOM" id="CLU_000288_125_8_1"/>
<dbReference type="InterPro" id="IPR053137">
    <property type="entry name" value="NLR-like"/>
</dbReference>
<dbReference type="Gene3D" id="3.40.50.300">
    <property type="entry name" value="P-loop containing nucleotide triphosphate hydrolases"/>
    <property type="match status" value="1"/>
</dbReference>
<dbReference type="Pfam" id="PF25000">
    <property type="entry name" value="DUF7779"/>
    <property type="match status" value="1"/>
</dbReference>
<dbReference type="InterPro" id="IPR056681">
    <property type="entry name" value="DUF7779"/>
</dbReference>
<name>F0X7Q9_GROCL</name>
<dbReference type="GeneID" id="25979958"/>
<dbReference type="SUPFAM" id="SSF52540">
    <property type="entry name" value="P-loop containing nucleoside triphosphate hydrolases"/>
    <property type="match status" value="1"/>
</dbReference>
<dbReference type="EMBL" id="GL629729">
    <property type="protein sequence ID" value="EFX06195.1"/>
    <property type="molecule type" value="Genomic_DNA"/>
</dbReference>
<dbReference type="SMART" id="SM00028">
    <property type="entry name" value="TPR"/>
    <property type="match status" value="5"/>
</dbReference>
<dbReference type="PANTHER" id="PTHR46082">
    <property type="entry name" value="ATP/GTP-BINDING PROTEIN-RELATED"/>
    <property type="match status" value="1"/>
</dbReference>
<dbReference type="SUPFAM" id="SSF48452">
    <property type="entry name" value="TPR-like"/>
    <property type="match status" value="3"/>
</dbReference>
<dbReference type="InParanoid" id="F0X7Q9"/>
<dbReference type="STRING" id="655863.F0X7Q9"/>
<accession>F0X7Q9</accession>
<dbReference type="InterPro" id="IPR019734">
    <property type="entry name" value="TPR_rpt"/>
</dbReference>
<dbReference type="NCBIfam" id="NF040586">
    <property type="entry name" value="FxSxx_TPR"/>
    <property type="match status" value="1"/>
</dbReference>